<dbReference type="GO" id="GO:0003964">
    <property type="term" value="F:RNA-directed DNA polymerase activity"/>
    <property type="evidence" value="ECO:0007669"/>
    <property type="project" value="UniProtKB-KW"/>
</dbReference>
<evidence type="ECO:0000259" key="2">
    <source>
        <dbReference type="Pfam" id="PF07727"/>
    </source>
</evidence>
<feature type="region of interest" description="Disordered" evidence="1">
    <location>
        <begin position="65"/>
        <end position="94"/>
    </location>
</feature>
<dbReference type="InterPro" id="IPR013103">
    <property type="entry name" value="RVT_2"/>
</dbReference>
<sequence>MDPKQIASDDLGTISLPSQAPANRFILSEFSKDKPNLQFMPRDWGDGFPKRLQEIEALTRYQHFKGTHVGPPQPGPTQLNQLPPSSGSIQQNSDPANKAIQDWKRGVKRDPTIFDDLSSDAIGESWNRSFTSTIGVQMLGHLLDPDYTPQPNTPEAAVFHLEREYVYDVLHRVVKTDKGREIIRKHFSTKDAQKAYEELHTHYQRSAGALISTNEIYQYLIHADITEWSGDTEKFLLHWFEQVRLYESNADPNAFLSDTQKLQLLANAVQGHPTLCLVQDQLDAITAYDPKKKPTIEQYKSLLFNAAVRKDRNLKGGSKKSIARRVYMHESEQPQPQEYGTYCTDTPSYQVMRSETSKLKPPSKSVPPRTKATLRWDQWRDLPDAARQLWDKLDEGDKWTILRYHDPSQPKTQRVEAKYHDLAQEIDDQHGFTQLVVYGVNQHNTSRPSPVHQPEPVSHPTDKAKDNGVIQGLPPGHPQRMLSKAYSVNTNETKSVTMTFGKDKITFNTNVHRISYNASKSSISRRTGALVDRGANGGIGGADVRKLHDIADTVVDITGIENHQVRDVPLAVVAGVLRSNRGPIIGIFNNYAYTGKGRTIHSSPQLDHFGHDLDERSKKVGGSQRIITKNGYVIPLSISNGLPYISMRPPTDKELDMLPHEIMTSPAPWDPAVLDYNIDSDDDDFYDALEDSSIALHDHVDEYGDYRQVFYTERMLHDASADGIDVDLITAPLDDARLFDFFSFSHNVSPKPPDFNRLRPNFLYKSDEVIQKTFEQSTQMARIPMSHHLRTWYRSPNPAMNVPRRNEDLLTDYVYSDVPAIDDGSTGAQVFFGRDTHVCDVYGLKSESHFPNALQENIRQRGAPNRLVSDSATYETSKRVHVILNDLHIGDWQSEPHHQHQNPAERRWQDIKRLSNDIMDRTGCFPSCWLLVLCYVMFVMNHLANPALNWDIPLQRLTRNTVDISILLRYPFWHKVYANVPSATYPSDTREQLCWMVGFSETVGHAMTYKLLTCDTNKIIHRSSIRSAEDPSTINIRAAPVDGESLKQHIKSKHDMLQEISTVSDEHTTNLPIDVTGRSVVIPQENGEKLRATIMEVITNSGDKSTKGENTEFRLAYEKSDMEEILTYQQIMEYLDEDERNQRVWKFNRISGHQGPLKQCDPDYKGSSFNVMIEWENGEVTTEPLNIIAEDDPVTCAIYALDNDLLDTPGWMRFKKLARRQKKLFRMANQAKLRSFRTAPRYMYGIEIPRDYQHALELDRKNGNTLWQDCTAIELSQMKEYRTFKDIGKGKAPPPGYKKIRVHLVYACKHDGRRKARLVADGHLTDIPIDSVYSGVVSLRGLRMMIFLAELNNLSLWATDIGNAYLEAYTLEKVYITAGKEFGDLEGHTLIVSKALYGLRSSGLRWHEKFADCLRDEGFQPSKGEPDIWMREKDGLYEYVAVYVDDLAFAMRDPKSFVDSLTERYKFKLKGTGPLEFHLGCDFFRDEDGVLCMSPKKYISRMHDTYVRLFGSKARINVYSPLEKGDHPELDTSEFLETDDTLKYQSLIGSMQWVILLGRFDIATAVMTLSSYRAVPRIGHLDRAKRIVSYLMRFKDACIRYRTNVATIVPSARSFLLLFLSLLIQRDTFATSVALTQVQRGTVHQATTNVLLINH</sequence>
<keyword evidence="3" id="KW-0808">Transferase</keyword>
<feature type="domain" description="Reverse transcriptase Ty1/copia-type" evidence="2">
    <location>
        <begin position="1294"/>
        <end position="1502"/>
    </location>
</feature>
<reference evidence="3" key="1">
    <citation type="journal article" date="2021" name="Sci. Rep.">
        <title>Diploid genomic architecture of Nitzschia inconspicua, an elite biomass production diatom.</title>
        <authorList>
            <person name="Oliver A."/>
            <person name="Podell S."/>
            <person name="Pinowska A."/>
            <person name="Traller J.C."/>
            <person name="Smith S.R."/>
            <person name="McClure R."/>
            <person name="Beliaev A."/>
            <person name="Bohutskyi P."/>
            <person name="Hill E.A."/>
            <person name="Rabines A."/>
            <person name="Zheng H."/>
            <person name="Allen L.Z."/>
            <person name="Kuo A."/>
            <person name="Grigoriev I.V."/>
            <person name="Allen A.E."/>
            <person name="Hazlebeck D."/>
            <person name="Allen E.E."/>
        </authorList>
    </citation>
    <scope>NUCLEOTIDE SEQUENCE</scope>
    <source>
        <strain evidence="3">Hildebrandi</strain>
    </source>
</reference>
<dbReference type="Pfam" id="PF07727">
    <property type="entry name" value="RVT_2"/>
    <property type="match status" value="1"/>
</dbReference>
<keyword evidence="4" id="KW-1185">Reference proteome</keyword>
<proteinExistence type="predicted"/>
<reference evidence="3" key="2">
    <citation type="submission" date="2021-04" db="EMBL/GenBank/DDBJ databases">
        <authorList>
            <person name="Podell S."/>
        </authorList>
    </citation>
    <scope>NUCLEOTIDE SEQUENCE</scope>
    <source>
        <strain evidence="3">Hildebrandi</strain>
    </source>
</reference>
<accession>A0A9K3LY26</accession>
<dbReference type="Proteomes" id="UP000693970">
    <property type="component" value="Unassembled WGS sequence"/>
</dbReference>
<protein>
    <submittedName>
        <fullName evidence="3">Reverse transcriptase RNA-dependent DNA polymerase</fullName>
    </submittedName>
</protein>
<keyword evidence="3" id="KW-0548">Nucleotidyltransferase</keyword>
<name>A0A9K3LY26_9STRA</name>
<evidence type="ECO:0000313" key="3">
    <source>
        <dbReference type="EMBL" id="KAG7368716.1"/>
    </source>
</evidence>
<gene>
    <name evidence="3" type="ORF">IV203_031459</name>
</gene>
<comment type="caution">
    <text evidence="3">The sequence shown here is derived from an EMBL/GenBank/DDBJ whole genome shotgun (WGS) entry which is preliminary data.</text>
</comment>
<feature type="compositionally biased region" description="Polar residues" evidence="1">
    <location>
        <begin position="76"/>
        <end position="94"/>
    </location>
</feature>
<evidence type="ECO:0000313" key="4">
    <source>
        <dbReference type="Proteomes" id="UP000693970"/>
    </source>
</evidence>
<keyword evidence="3" id="KW-0695">RNA-directed DNA polymerase</keyword>
<organism evidence="3 4">
    <name type="scientific">Nitzschia inconspicua</name>
    <dbReference type="NCBI Taxonomy" id="303405"/>
    <lineage>
        <taxon>Eukaryota</taxon>
        <taxon>Sar</taxon>
        <taxon>Stramenopiles</taxon>
        <taxon>Ochrophyta</taxon>
        <taxon>Bacillariophyta</taxon>
        <taxon>Bacillariophyceae</taxon>
        <taxon>Bacillariophycidae</taxon>
        <taxon>Bacillariales</taxon>
        <taxon>Bacillariaceae</taxon>
        <taxon>Nitzschia</taxon>
    </lineage>
</organism>
<dbReference type="OrthoDB" id="53230at2759"/>
<dbReference type="EMBL" id="JAGRRH010000006">
    <property type="protein sequence ID" value="KAG7368716.1"/>
    <property type="molecule type" value="Genomic_DNA"/>
</dbReference>
<feature type="region of interest" description="Disordered" evidence="1">
    <location>
        <begin position="443"/>
        <end position="465"/>
    </location>
</feature>
<evidence type="ECO:0000256" key="1">
    <source>
        <dbReference type="SAM" id="MobiDB-lite"/>
    </source>
</evidence>